<dbReference type="Proteomes" id="UP000258309">
    <property type="component" value="Unassembled WGS sequence"/>
</dbReference>
<dbReference type="OrthoDB" id="21416at2759"/>
<feature type="domain" description="GPI inositol-deacylase winged helix" evidence="2">
    <location>
        <begin position="578"/>
        <end position="651"/>
    </location>
</feature>
<dbReference type="AlphaFoldDB" id="A0A3E2H1C3"/>
<dbReference type="SUPFAM" id="SSF52540">
    <property type="entry name" value="P-loop containing nucleoside triphosphate hydrolases"/>
    <property type="match status" value="1"/>
</dbReference>
<proteinExistence type="predicted"/>
<dbReference type="InterPro" id="IPR056125">
    <property type="entry name" value="DUF7708"/>
</dbReference>
<evidence type="ECO:0000256" key="1">
    <source>
        <dbReference type="ARBA" id="ARBA00022737"/>
    </source>
</evidence>
<accession>A0A3E2H1C3</accession>
<dbReference type="PANTHER" id="PTHR10039">
    <property type="entry name" value="AMELOGENIN"/>
    <property type="match status" value="1"/>
</dbReference>
<dbReference type="InterPro" id="IPR027417">
    <property type="entry name" value="P-loop_NTPase"/>
</dbReference>
<evidence type="ECO:0000313" key="5">
    <source>
        <dbReference type="EMBL" id="RFU27216.1"/>
    </source>
</evidence>
<organism evidence="5 6">
    <name type="scientific">Scytalidium lignicola</name>
    <name type="common">Hyphomycete</name>
    <dbReference type="NCBI Taxonomy" id="5539"/>
    <lineage>
        <taxon>Eukaryota</taxon>
        <taxon>Fungi</taxon>
        <taxon>Dikarya</taxon>
        <taxon>Ascomycota</taxon>
        <taxon>Pezizomycotina</taxon>
        <taxon>Leotiomycetes</taxon>
        <taxon>Leotiomycetes incertae sedis</taxon>
        <taxon>Scytalidium</taxon>
    </lineage>
</organism>
<keyword evidence="1" id="KW-0677">Repeat</keyword>
<dbReference type="SUPFAM" id="SSF48452">
    <property type="entry name" value="TPR-like"/>
    <property type="match status" value="2"/>
</dbReference>
<evidence type="ECO:0008006" key="7">
    <source>
        <dbReference type="Google" id="ProtNLM"/>
    </source>
</evidence>
<dbReference type="Pfam" id="PF13424">
    <property type="entry name" value="TPR_12"/>
    <property type="match status" value="1"/>
</dbReference>
<evidence type="ECO:0000259" key="3">
    <source>
        <dbReference type="Pfam" id="PF24809"/>
    </source>
</evidence>
<dbReference type="STRING" id="5539.A0A3E2H1C3"/>
<evidence type="ECO:0000259" key="4">
    <source>
        <dbReference type="Pfam" id="PF24883"/>
    </source>
</evidence>
<dbReference type="Gene3D" id="3.40.50.300">
    <property type="entry name" value="P-loop containing nucleotide triphosphate hydrolases"/>
    <property type="match status" value="1"/>
</dbReference>
<dbReference type="InterPro" id="IPR054471">
    <property type="entry name" value="GPIID_WHD"/>
</dbReference>
<dbReference type="InterPro" id="IPR056884">
    <property type="entry name" value="NPHP3-like_N"/>
</dbReference>
<reference evidence="5 6" key="1">
    <citation type="submission" date="2018-05" db="EMBL/GenBank/DDBJ databases">
        <title>Draft genome sequence of Scytalidium lignicola DSM 105466, a ubiquitous saprotrophic fungus.</title>
        <authorList>
            <person name="Buettner E."/>
            <person name="Gebauer A.M."/>
            <person name="Hofrichter M."/>
            <person name="Liers C."/>
            <person name="Kellner H."/>
        </authorList>
    </citation>
    <scope>NUCLEOTIDE SEQUENCE [LARGE SCALE GENOMIC DNA]</scope>
    <source>
        <strain evidence="5 6">DSM 105466</strain>
    </source>
</reference>
<keyword evidence="6" id="KW-1185">Reference proteome</keyword>
<comment type="caution">
    <text evidence="5">The sequence shown here is derived from an EMBL/GenBank/DDBJ whole genome shotgun (WGS) entry which is preliminary data.</text>
</comment>
<protein>
    <recommendedName>
        <fullName evidence="7">NACHT domain-containing protein</fullName>
    </recommendedName>
</protein>
<dbReference type="EMBL" id="NCSJ02000216">
    <property type="protein sequence ID" value="RFU27216.1"/>
    <property type="molecule type" value="Genomic_DNA"/>
</dbReference>
<name>A0A3E2H1C3_SCYLI</name>
<feature type="domain" description="DUF7708" evidence="3">
    <location>
        <begin position="75"/>
        <end position="202"/>
    </location>
</feature>
<dbReference type="Pfam" id="PF24809">
    <property type="entry name" value="DUF7708"/>
    <property type="match status" value="1"/>
</dbReference>
<evidence type="ECO:0000259" key="2">
    <source>
        <dbReference type="Pfam" id="PF22939"/>
    </source>
</evidence>
<dbReference type="OMA" id="CEWITTH"/>
<sequence length="1209" mass="136891">MSSQNVPADMTGGEDRSARCWELAVTIFNTSLTHDSKKMIYVSAPSLGYTSASHLSIIEAAKNALSETSESRAGFHVLIQEQPHITALIWGSIRTLMHVAVIEIETSEEIGRAVGKIVGEIGRWDQYLRLFPDSHRVQSVTAKLFAQVINYLVRATAFYTAPLSKRYIKVGLTPTPSKLRSIWTEIDELSLNIERETKLAAEEKYEADRKELVIRNAECRAEFERQEEFRKDSLASMHVATTLQRETLESVVDLRSTIRSEIEAEASRENVNQLNREIQSALQWLCTDESYNQVSTPWERGTCSWIFTHPVFVDWEVNQCERPLWIHGIPGCGKSVMASFLARNSRARVTVTHFLQAAISQTSTWPVTVAASILVQLFRQKSMLSAASLSRMVQYILPLLDNYSTYQACPFLQLWSVLENVFDTLPNFTLVVDALDECSREEDASSLIEKLLKVSSLAHSRIIILSRHHPAFEGHLKQSAEIQMNETVVSSDIDLFVRNEVQRTPKIRLAQECVVQKAKEHANGMFLWAKLMLQYLQKAPTPRIQMDRLQKFPMGLAPIYEKILSENGKALEPEQITLRKNIFMLLAAATSPLSIDDISVALALRGPDRHPSDEDLLIEPKEQINTLCWPLIEIVNDHVQFVHYSMREFLYLPSKTGRVPQVHFTKCKSHDYLASKCLCRLINPDFRSLDLVGTLLRSNLDHNTTSSQGLFLEEMPREWPFYAYASKNWHLHLMSADSSTGVLGLASKFLDGLEFITWLETLLKYKDDIGPLIDIQASLVSWHIGLSEVQKTKLSVARFLEKPYNDFFDIIQAKRVSEAVAYMALRRLGIYHNMSGTLPVGRTLKELRKLVAEGFTATLGSRHPLTLRCITDWCVERICDDDRELLEGESLLIQTMAVQREVLGENVSDSFYTQQYIGLAMFYQTKFNDAIHQLEQSCCGLDRTLGPTHRDLLISRLYYANSLSGMSSYTKALQIYKEIWALSSQLHGVHHPISTMCQCNMAVAYRKLKIFDQAEKHMMECLAERQRMFGNLEPTIDSSINLALLYRDMGRTEEALAYLKLAEDMGVDKYGFERISQVHHLRALLRLDSGDATDAMRILEAILLEAKSYPANRAILWVRLTLADLLRGHGLETQALSLFSNIVKPIGNDGEIVNELEPPSQLHAAERSLLTARESGAQIADEQLRLDNLEWCSPGALWVICGGPAAEIS</sequence>
<dbReference type="PANTHER" id="PTHR10039:SF14">
    <property type="entry name" value="NACHT DOMAIN-CONTAINING PROTEIN"/>
    <property type="match status" value="1"/>
</dbReference>
<dbReference type="Pfam" id="PF24883">
    <property type="entry name" value="NPHP3_N"/>
    <property type="match status" value="1"/>
</dbReference>
<dbReference type="Pfam" id="PF22939">
    <property type="entry name" value="WHD_GPIID"/>
    <property type="match status" value="1"/>
</dbReference>
<feature type="non-terminal residue" evidence="5">
    <location>
        <position position="1"/>
    </location>
</feature>
<feature type="domain" description="Nephrocystin 3-like N-terminal" evidence="4">
    <location>
        <begin position="301"/>
        <end position="467"/>
    </location>
</feature>
<feature type="non-terminal residue" evidence="5">
    <location>
        <position position="1209"/>
    </location>
</feature>
<gene>
    <name evidence="5" type="ORF">B7463_g9122</name>
</gene>
<dbReference type="Gene3D" id="1.25.40.10">
    <property type="entry name" value="Tetratricopeptide repeat domain"/>
    <property type="match status" value="2"/>
</dbReference>
<dbReference type="InterPro" id="IPR011990">
    <property type="entry name" value="TPR-like_helical_dom_sf"/>
</dbReference>
<evidence type="ECO:0000313" key="6">
    <source>
        <dbReference type="Proteomes" id="UP000258309"/>
    </source>
</evidence>